<dbReference type="InterPro" id="IPR052585">
    <property type="entry name" value="Lipid_raft_assoc_Zn_ADH"/>
</dbReference>
<name>A0A165S1Q9_LACPN</name>
<dbReference type="SUPFAM" id="SSF50129">
    <property type="entry name" value="GroES-like"/>
    <property type="match status" value="1"/>
</dbReference>
<dbReference type="Proteomes" id="UP000076882">
    <property type="component" value="Unassembled WGS sequence"/>
</dbReference>
<dbReference type="PATRIC" id="fig|1590.201.peg.556"/>
<dbReference type="AlphaFoldDB" id="A0A165S1Q9"/>
<dbReference type="InterPro" id="IPR013154">
    <property type="entry name" value="ADH-like_N"/>
</dbReference>
<gene>
    <name evidence="2" type="ORF">Lp19_0825</name>
</gene>
<organism evidence="2 3">
    <name type="scientific">Lactiplantibacillus plantarum</name>
    <name type="common">Lactobacillus plantarum</name>
    <dbReference type="NCBI Taxonomy" id="1590"/>
    <lineage>
        <taxon>Bacteria</taxon>
        <taxon>Bacillati</taxon>
        <taxon>Bacillota</taxon>
        <taxon>Bacilli</taxon>
        <taxon>Lactobacillales</taxon>
        <taxon>Lactobacillaceae</taxon>
        <taxon>Lactiplantibacillus</taxon>
    </lineage>
</organism>
<accession>A0A165S1Q9</accession>
<dbReference type="InterPro" id="IPR011032">
    <property type="entry name" value="GroES-like_sf"/>
</dbReference>
<dbReference type="Pfam" id="PF08240">
    <property type="entry name" value="ADH_N"/>
    <property type="match status" value="1"/>
</dbReference>
<evidence type="ECO:0000259" key="1">
    <source>
        <dbReference type="Pfam" id="PF08240"/>
    </source>
</evidence>
<dbReference type="EMBL" id="LUXM01000018">
    <property type="protein sequence ID" value="KZU96849.1"/>
    <property type="molecule type" value="Genomic_DNA"/>
</dbReference>
<proteinExistence type="predicted"/>
<sequence length="87" mass="9410">MKAFGFNQYGNSNVMEELNIPIPKIKPGEVLVKTTAFAINAFDIAVRNGQFRNNVTLLFPTILGTDGVGRIVKLGAGVHDYSIGDDV</sequence>
<feature type="domain" description="Alcohol dehydrogenase-like N-terminal" evidence="1">
    <location>
        <begin position="26"/>
        <end position="87"/>
    </location>
</feature>
<dbReference type="Gene3D" id="3.90.180.10">
    <property type="entry name" value="Medium-chain alcohol dehydrogenases, catalytic domain"/>
    <property type="match status" value="1"/>
</dbReference>
<dbReference type="PANTHER" id="PTHR43482">
    <property type="entry name" value="PROTEIN AST1-RELATED"/>
    <property type="match status" value="1"/>
</dbReference>
<evidence type="ECO:0000313" key="3">
    <source>
        <dbReference type="Proteomes" id="UP000076882"/>
    </source>
</evidence>
<reference evidence="2 3" key="1">
    <citation type="submission" date="2016-03" db="EMBL/GenBank/DDBJ databases">
        <title>Comparative genomics of 54 Lactobacillus plantarum strains reveals genomic uncoupling from niche constraints.</title>
        <authorList>
            <person name="Martino M.E."/>
        </authorList>
    </citation>
    <scope>NUCLEOTIDE SEQUENCE [LARGE SCALE GENOMIC DNA]</scope>
    <source>
        <strain evidence="2 3">19.1</strain>
    </source>
</reference>
<dbReference type="PANTHER" id="PTHR43482:SF1">
    <property type="entry name" value="PROTEIN AST1-RELATED"/>
    <property type="match status" value="1"/>
</dbReference>
<comment type="caution">
    <text evidence="2">The sequence shown here is derived from an EMBL/GenBank/DDBJ whole genome shotgun (WGS) entry which is preliminary data.</text>
</comment>
<evidence type="ECO:0000313" key="2">
    <source>
        <dbReference type="EMBL" id="KZU96849.1"/>
    </source>
</evidence>
<protein>
    <submittedName>
        <fullName evidence="2">Oxidoreductase</fullName>
    </submittedName>
</protein>